<dbReference type="EMBL" id="CP094529">
    <property type="protein sequence ID" value="UOE38276.1"/>
    <property type="molecule type" value="Genomic_DNA"/>
</dbReference>
<feature type="transmembrane region" description="Helical" evidence="1">
    <location>
        <begin position="6"/>
        <end position="23"/>
    </location>
</feature>
<sequence>MKPKKIGLVLIVLLSVGIYFLLYHKDKSLKFIPENSDAVILIDKKKLIRQYISALAVHPSEWFGSRKKEQKQISIFNSGIKIPDYVQIFHLKNSKLNEWYSVFEIESQEKLSAFLKERKFQNLGNNLYRKDFFYIKIENNLCIAGTSKNLETIGKSFYGNSRTKILNADVFMEGGVGSVAFISESRTRNISIELKDNRIEFKKGDGYQHFLSLISELNKENLFINADLDQENLSLLSRIFPTVSKDSLKMNRLKMNAKLELKNDTIITYGYDEDFNEVQKLSYQKIVQPEYSVQIDTKNRDEVWNYFKNKKWLNDKNEFLAIPFQPNTAFKTKNGIEIKSGQNSALPITHKNRNFVLVKNDPLLFSFFKGLNDFKLLKNTEYLFYGNDKQSFFLTLKFKDKELPLILQ</sequence>
<organism evidence="2 3">
    <name type="scientific">Chryseobacterium oryzae</name>
    <dbReference type="NCBI Taxonomy" id="2929799"/>
    <lineage>
        <taxon>Bacteria</taxon>
        <taxon>Pseudomonadati</taxon>
        <taxon>Bacteroidota</taxon>
        <taxon>Flavobacteriia</taxon>
        <taxon>Flavobacteriales</taxon>
        <taxon>Weeksellaceae</taxon>
        <taxon>Chryseobacterium group</taxon>
        <taxon>Chryseobacterium</taxon>
    </lineage>
</organism>
<keyword evidence="1" id="KW-0472">Membrane</keyword>
<dbReference type="Proteomes" id="UP000831068">
    <property type="component" value="Chromosome"/>
</dbReference>
<evidence type="ECO:0008006" key="4">
    <source>
        <dbReference type="Google" id="ProtNLM"/>
    </source>
</evidence>
<dbReference type="RefSeq" id="WP_243576581.1">
    <property type="nucleotide sequence ID" value="NZ_CP094529.1"/>
</dbReference>
<accession>A0ABY4BK47</accession>
<evidence type="ECO:0000256" key="1">
    <source>
        <dbReference type="SAM" id="Phobius"/>
    </source>
</evidence>
<name>A0ABY4BK47_9FLAO</name>
<keyword evidence="1" id="KW-0812">Transmembrane</keyword>
<evidence type="ECO:0000313" key="2">
    <source>
        <dbReference type="EMBL" id="UOE38276.1"/>
    </source>
</evidence>
<evidence type="ECO:0000313" key="3">
    <source>
        <dbReference type="Proteomes" id="UP000831068"/>
    </source>
</evidence>
<keyword evidence="1" id="KW-1133">Transmembrane helix</keyword>
<keyword evidence="3" id="KW-1185">Reference proteome</keyword>
<reference evidence="2 3" key="1">
    <citation type="submission" date="2022-03" db="EMBL/GenBank/DDBJ databases">
        <title>Chryseobacterium sp. isolated from the Andong Sikhe.</title>
        <authorList>
            <person name="Won M."/>
            <person name="Kim S.-J."/>
            <person name="Kwon S.-W."/>
        </authorList>
    </citation>
    <scope>NUCLEOTIDE SEQUENCE [LARGE SCALE GENOMIC DNA]</scope>
    <source>
        <strain evidence="2 3">ADR-1</strain>
    </source>
</reference>
<gene>
    <name evidence="2" type="ORF">MTP08_00425</name>
</gene>
<proteinExistence type="predicted"/>
<protein>
    <recommendedName>
        <fullName evidence="4">DUF4340 domain-containing protein</fullName>
    </recommendedName>
</protein>